<evidence type="ECO:0000313" key="3">
    <source>
        <dbReference type="Proteomes" id="UP000813824"/>
    </source>
</evidence>
<name>A0A8K0XTP9_9AGAR</name>
<accession>A0A8K0XTP9</accession>
<evidence type="ECO:0000256" key="1">
    <source>
        <dbReference type="SAM" id="MobiDB-lite"/>
    </source>
</evidence>
<dbReference type="AlphaFoldDB" id="A0A8K0XTP9"/>
<feature type="compositionally biased region" description="Low complexity" evidence="1">
    <location>
        <begin position="654"/>
        <end position="668"/>
    </location>
</feature>
<keyword evidence="3" id="KW-1185">Reference proteome</keyword>
<comment type="caution">
    <text evidence="2">The sequence shown here is derived from an EMBL/GenBank/DDBJ whole genome shotgun (WGS) entry which is preliminary data.</text>
</comment>
<feature type="compositionally biased region" description="Polar residues" evidence="1">
    <location>
        <begin position="65"/>
        <end position="74"/>
    </location>
</feature>
<feature type="region of interest" description="Disordered" evidence="1">
    <location>
        <begin position="1"/>
        <end position="226"/>
    </location>
</feature>
<dbReference type="Proteomes" id="UP000813824">
    <property type="component" value="Unassembled WGS sequence"/>
</dbReference>
<feature type="compositionally biased region" description="Polar residues" evidence="1">
    <location>
        <begin position="395"/>
        <end position="420"/>
    </location>
</feature>
<gene>
    <name evidence="2" type="ORF">BXZ70DRAFT_527703</name>
</gene>
<sequence length="668" mass="70878">MINAPPPVNPRVRPRAGSLDGAAYPQHQTLSGPGAPPPAKKIRTEHADSRRNRRPRSPSPSNASGQYPNGQIDNSPLLQPLPPGAQPQHHQASSGRSRARDADRDGQVRYLEAHNSRGRNADPQSRGRQRSRSRSRASSASLDEMLLEATTGDDPDRRDGEDVEMVSTTGSPHGHSSRRHRSASIERDYEQAVQYSQGSRSRGLSSSVSLGHQSLHPSASIASGRVTVTPQGVMTTTGPGVPGSGPLPQPGQVQTYQTHIFAPPVTGAPVKKTKQSNTPSNGSLNVHVPAIVAVGRNGIIIGANPQGGGFPPVNAQGQRICRQCGLPGRYKDGKCVEKWGPGPEGPGTVCDRCRKKMKRVERRGTLESQQLAPAATHPVISHHHPTAALHASSVHRANSMSNGRSPSMSQTSERTLQRSDTVLVDQGPPIASSSRGYASASASNSHLISPYTRTTDRERERDRERARPHSPPPSNGAAYGRPHSHRTPPTPPHIATLPGSSTNDVEDDLLDAAENLPHPRGATHSRGSRAQSREREREPRMSSSNGGGGRHSHRPSPSLTTPSPPIPSMPSGDIDRERDRERGAMRAPPVPMPQQPSHPQSSLSSSGGEADVDADADADADADMDAEAELDGDAEAEGVNVRTGGDADADLLEAVDAAEANNATGDEE</sequence>
<protein>
    <submittedName>
        <fullName evidence="2">Uncharacterized protein</fullName>
    </submittedName>
</protein>
<feature type="compositionally biased region" description="Low complexity" evidence="1">
    <location>
        <begin position="431"/>
        <end position="445"/>
    </location>
</feature>
<feature type="compositionally biased region" description="Basic and acidic residues" evidence="1">
    <location>
        <begin position="573"/>
        <end position="584"/>
    </location>
</feature>
<dbReference type="OrthoDB" id="2162994at2759"/>
<feature type="compositionally biased region" description="Low complexity" evidence="1">
    <location>
        <begin position="196"/>
        <end position="211"/>
    </location>
</feature>
<feature type="compositionally biased region" description="Low complexity" evidence="1">
    <location>
        <begin position="86"/>
        <end position="96"/>
    </location>
</feature>
<feature type="compositionally biased region" description="Low complexity" evidence="1">
    <location>
        <begin position="597"/>
        <end position="609"/>
    </location>
</feature>
<evidence type="ECO:0000313" key="2">
    <source>
        <dbReference type="EMBL" id="KAH8105463.1"/>
    </source>
</evidence>
<organism evidence="2 3">
    <name type="scientific">Cristinia sonorae</name>
    <dbReference type="NCBI Taxonomy" id="1940300"/>
    <lineage>
        <taxon>Eukaryota</taxon>
        <taxon>Fungi</taxon>
        <taxon>Dikarya</taxon>
        <taxon>Basidiomycota</taxon>
        <taxon>Agaricomycotina</taxon>
        <taxon>Agaricomycetes</taxon>
        <taxon>Agaricomycetidae</taxon>
        <taxon>Agaricales</taxon>
        <taxon>Pleurotineae</taxon>
        <taxon>Stephanosporaceae</taxon>
        <taxon>Cristinia</taxon>
    </lineage>
</organism>
<proteinExistence type="predicted"/>
<feature type="region of interest" description="Disordered" evidence="1">
    <location>
        <begin position="392"/>
        <end position="668"/>
    </location>
</feature>
<feature type="compositionally biased region" description="Basic and acidic residues" evidence="1">
    <location>
        <begin position="454"/>
        <end position="467"/>
    </location>
</feature>
<reference evidence="2" key="1">
    <citation type="journal article" date="2021" name="New Phytol.">
        <title>Evolutionary innovations through gain and loss of genes in the ectomycorrhizal Boletales.</title>
        <authorList>
            <person name="Wu G."/>
            <person name="Miyauchi S."/>
            <person name="Morin E."/>
            <person name="Kuo A."/>
            <person name="Drula E."/>
            <person name="Varga T."/>
            <person name="Kohler A."/>
            <person name="Feng B."/>
            <person name="Cao Y."/>
            <person name="Lipzen A."/>
            <person name="Daum C."/>
            <person name="Hundley H."/>
            <person name="Pangilinan J."/>
            <person name="Johnson J."/>
            <person name="Barry K."/>
            <person name="LaButti K."/>
            <person name="Ng V."/>
            <person name="Ahrendt S."/>
            <person name="Min B."/>
            <person name="Choi I.G."/>
            <person name="Park H."/>
            <person name="Plett J.M."/>
            <person name="Magnuson J."/>
            <person name="Spatafora J.W."/>
            <person name="Nagy L.G."/>
            <person name="Henrissat B."/>
            <person name="Grigoriev I.V."/>
            <person name="Yang Z.L."/>
            <person name="Xu J."/>
            <person name="Martin F.M."/>
        </authorList>
    </citation>
    <scope>NUCLEOTIDE SEQUENCE</scope>
    <source>
        <strain evidence="2">KKN 215</strain>
    </source>
</reference>
<dbReference type="EMBL" id="JAEVFJ010000004">
    <property type="protein sequence ID" value="KAH8105463.1"/>
    <property type="molecule type" value="Genomic_DNA"/>
</dbReference>
<feature type="compositionally biased region" description="Acidic residues" evidence="1">
    <location>
        <begin position="610"/>
        <end position="636"/>
    </location>
</feature>
<feature type="compositionally biased region" description="Basic and acidic residues" evidence="1">
    <location>
        <begin position="531"/>
        <end position="540"/>
    </location>
</feature>
<feature type="compositionally biased region" description="Basic and acidic residues" evidence="1">
    <location>
        <begin position="98"/>
        <end position="115"/>
    </location>
</feature>